<gene>
    <name evidence="3" type="primary">LOC106821654</name>
</gene>
<reference evidence="3" key="1">
    <citation type="submission" date="2025-08" db="UniProtKB">
        <authorList>
            <consortium name="RefSeq"/>
        </authorList>
    </citation>
    <scope>IDENTIFICATION</scope>
</reference>
<feature type="compositionally biased region" description="Basic and acidic residues" evidence="1">
    <location>
        <begin position="1"/>
        <end position="15"/>
    </location>
</feature>
<proteinExistence type="predicted"/>
<dbReference type="RefSeq" id="XP_014682030.1">
    <property type="nucleotide sequence ID" value="XM_014826544.1"/>
</dbReference>
<evidence type="ECO:0000256" key="1">
    <source>
        <dbReference type="SAM" id="MobiDB-lite"/>
    </source>
</evidence>
<sequence>MAGHGDKEQLLKNDSEEVTPTVQLSPGHRRLRSLSGESYGGRQSTEKPIFSFENVETGHTVTVKQDSPVDSYHSSHASLASAVRRSSNLSVGVHDMLAVPSPQVTGRLRSITRAYPGGTLQQYPGSYRSSRIDWSREVVTSGIVISVLPDGMQASGLDERLLRGTKTKVLVSESVCCDDV</sequence>
<accession>A0ABM1FC59</accession>
<evidence type="ECO:0000313" key="3">
    <source>
        <dbReference type="RefSeq" id="XP_014682030.1"/>
    </source>
</evidence>
<name>A0ABM1FC59_PRICU</name>
<evidence type="ECO:0000313" key="2">
    <source>
        <dbReference type="Proteomes" id="UP000695022"/>
    </source>
</evidence>
<dbReference type="Proteomes" id="UP000695022">
    <property type="component" value="Unplaced"/>
</dbReference>
<organism evidence="2 3">
    <name type="scientific">Priapulus caudatus</name>
    <name type="common">Priapulid worm</name>
    <dbReference type="NCBI Taxonomy" id="37621"/>
    <lineage>
        <taxon>Eukaryota</taxon>
        <taxon>Metazoa</taxon>
        <taxon>Ecdysozoa</taxon>
        <taxon>Scalidophora</taxon>
        <taxon>Priapulida</taxon>
        <taxon>Priapulimorpha</taxon>
        <taxon>Priapulimorphida</taxon>
        <taxon>Priapulidae</taxon>
        <taxon>Priapulus</taxon>
    </lineage>
</organism>
<keyword evidence="2" id="KW-1185">Reference proteome</keyword>
<feature type="region of interest" description="Disordered" evidence="1">
    <location>
        <begin position="1"/>
        <end position="48"/>
    </location>
</feature>
<dbReference type="GeneID" id="106821654"/>
<protein>
    <submittedName>
        <fullName evidence="3">Uncharacterized protein LOC106821654</fullName>
    </submittedName>
</protein>